<comment type="caution">
    <text evidence="2">The sequence shown here is derived from an EMBL/GenBank/DDBJ whole genome shotgun (WGS) entry which is preliminary data.</text>
</comment>
<feature type="region of interest" description="Disordered" evidence="1">
    <location>
        <begin position="1"/>
        <end position="38"/>
    </location>
</feature>
<evidence type="ECO:0000313" key="2">
    <source>
        <dbReference type="EMBL" id="RVW80979.1"/>
    </source>
</evidence>
<feature type="compositionally biased region" description="Acidic residues" evidence="1">
    <location>
        <begin position="14"/>
        <end position="25"/>
    </location>
</feature>
<dbReference type="AlphaFoldDB" id="A0A438H9C2"/>
<gene>
    <name evidence="2" type="ORF">CK203_054671</name>
</gene>
<dbReference type="Proteomes" id="UP000288805">
    <property type="component" value="Unassembled WGS sequence"/>
</dbReference>
<evidence type="ECO:0000313" key="3">
    <source>
        <dbReference type="Proteomes" id="UP000288805"/>
    </source>
</evidence>
<accession>A0A438H9C2</accession>
<proteinExistence type="predicted"/>
<feature type="compositionally biased region" description="Low complexity" evidence="1">
    <location>
        <begin position="88"/>
        <end position="97"/>
    </location>
</feature>
<feature type="compositionally biased region" description="Basic and acidic residues" evidence="1">
    <location>
        <begin position="67"/>
        <end position="77"/>
    </location>
</feature>
<protein>
    <submittedName>
        <fullName evidence="2">Uncharacterized protein</fullName>
    </submittedName>
</protein>
<evidence type="ECO:0000256" key="1">
    <source>
        <dbReference type="SAM" id="MobiDB-lite"/>
    </source>
</evidence>
<reference evidence="2 3" key="1">
    <citation type="journal article" date="2018" name="PLoS Genet.">
        <title>Population sequencing reveals clonal diversity and ancestral inbreeding in the grapevine cultivar Chardonnay.</title>
        <authorList>
            <person name="Roach M.J."/>
            <person name="Johnson D.L."/>
            <person name="Bohlmann J."/>
            <person name="van Vuuren H.J."/>
            <person name="Jones S.J."/>
            <person name="Pretorius I.S."/>
            <person name="Schmidt S.A."/>
            <person name="Borneman A.R."/>
        </authorList>
    </citation>
    <scope>NUCLEOTIDE SEQUENCE [LARGE SCALE GENOMIC DNA]</scope>
    <source>
        <strain evidence="3">cv. Chardonnay</strain>
        <tissue evidence="2">Leaf</tissue>
    </source>
</reference>
<name>A0A438H9C2_VITVI</name>
<organism evidence="2 3">
    <name type="scientific">Vitis vinifera</name>
    <name type="common">Grape</name>
    <dbReference type="NCBI Taxonomy" id="29760"/>
    <lineage>
        <taxon>Eukaryota</taxon>
        <taxon>Viridiplantae</taxon>
        <taxon>Streptophyta</taxon>
        <taxon>Embryophyta</taxon>
        <taxon>Tracheophyta</taxon>
        <taxon>Spermatophyta</taxon>
        <taxon>Magnoliopsida</taxon>
        <taxon>eudicotyledons</taxon>
        <taxon>Gunneridae</taxon>
        <taxon>Pentapetalae</taxon>
        <taxon>rosids</taxon>
        <taxon>Vitales</taxon>
        <taxon>Vitaceae</taxon>
        <taxon>Viteae</taxon>
        <taxon>Vitis</taxon>
    </lineage>
</organism>
<sequence>MLLSPSGWSPDQEGKEEEEEDEEDTFAVADKPEEMRSPSELWERLMQRYGKRLHVPIDLGPPQAKKVRLDRGREDPAPKAPVPATTRPNGDGASASAPAPPDAVGPSMTVVV</sequence>
<feature type="region of interest" description="Disordered" evidence="1">
    <location>
        <begin position="54"/>
        <end position="112"/>
    </location>
</feature>
<dbReference type="EMBL" id="QGNW01000258">
    <property type="protein sequence ID" value="RVW80979.1"/>
    <property type="molecule type" value="Genomic_DNA"/>
</dbReference>